<dbReference type="KEGG" id="hbs:IPV69_18110"/>
<evidence type="ECO:0000313" key="2">
    <source>
        <dbReference type="Proteomes" id="UP000593765"/>
    </source>
</evidence>
<dbReference type="InterPro" id="IPR014917">
    <property type="entry name" value="DUF1800"/>
</dbReference>
<dbReference type="PROSITE" id="PS51318">
    <property type="entry name" value="TAT"/>
    <property type="match status" value="1"/>
</dbReference>
<protein>
    <submittedName>
        <fullName evidence="1">DUF1800 domain-containing protein</fullName>
    </submittedName>
</protein>
<name>A0A7M2WTL6_9BACT</name>
<dbReference type="Proteomes" id="UP000593765">
    <property type="component" value="Chromosome"/>
</dbReference>
<dbReference type="InterPro" id="IPR006311">
    <property type="entry name" value="TAT_signal"/>
</dbReference>
<accession>A0A7M2WTL6</accession>
<proteinExistence type="predicted"/>
<dbReference type="Pfam" id="PF08811">
    <property type="entry name" value="DUF1800"/>
    <property type="match status" value="1"/>
</dbReference>
<sequence>MSRPLMPSQFSRRRALLAAGAAAAVVPLAGCEKLISEATRRMGTDVPETLSVPTGPDTDAAHHLLCRAAYGPWPGDLDEVRTLGQSTWIERQLAPDDIDDSACDLRARVFEELLDAPGECYEFKREVLRADLSRHTLLRAVYSRRQLYEVMVGFWTDHLNINIEKGDCIYLKPWDDQEVVRKHALGKFRDLIRASATSPAMLVYLDGNQNTFAKAGDIPNENYGRELLELHTLGVHGGYTQTDVYEAARALTGWRVGKGFYRGSVFFEPKLHDDTAKAVLGVSLPAGGGEADIDRLVDIVCRHPATARHIALKLCQKFVAEDPPAPLVERVAAVFTQTDGDIKSLVRTILTSAEFAAAKGVKFKRPFQFIASSLRAVAADTHAHAPLIEYLVRMGQGIFQYPTPDGYPDKADPWLGTLLWRWNFAFALASGSVPTVVSPLDKLTKAIAGGGDARGAYFRYLTGRDGTAEEMEAIREAVPGNGTSASERADLIALVLASPAFQMC</sequence>
<organism evidence="1 2">
    <name type="scientific">Humisphaera borealis</name>
    <dbReference type="NCBI Taxonomy" id="2807512"/>
    <lineage>
        <taxon>Bacteria</taxon>
        <taxon>Pseudomonadati</taxon>
        <taxon>Planctomycetota</taxon>
        <taxon>Phycisphaerae</taxon>
        <taxon>Tepidisphaerales</taxon>
        <taxon>Tepidisphaeraceae</taxon>
        <taxon>Humisphaera</taxon>
    </lineage>
</organism>
<evidence type="ECO:0000313" key="1">
    <source>
        <dbReference type="EMBL" id="QOV88161.1"/>
    </source>
</evidence>
<dbReference type="RefSeq" id="WP_206291129.1">
    <property type="nucleotide sequence ID" value="NZ_CP063458.1"/>
</dbReference>
<gene>
    <name evidence="1" type="ORF">IPV69_18110</name>
</gene>
<keyword evidence="2" id="KW-1185">Reference proteome</keyword>
<dbReference type="AlphaFoldDB" id="A0A7M2WTL6"/>
<dbReference type="EMBL" id="CP063458">
    <property type="protein sequence ID" value="QOV88161.1"/>
    <property type="molecule type" value="Genomic_DNA"/>
</dbReference>
<reference evidence="1 2" key="1">
    <citation type="submission" date="2020-10" db="EMBL/GenBank/DDBJ databases">
        <title>Wide distribution of Phycisphaera-like planctomycetes from WD2101 soil group in peatlands and genome analysis of the first cultivated representative.</title>
        <authorList>
            <person name="Dedysh S.N."/>
            <person name="Beletsky A.V."/>
            <person name="Ivanova A."/>
            <person name="Kulichevskaya I.S."/>
            <person name="Suzina N.E."/>
            <person name="Philippov D.A."/>
            <person name="Rakitin A.L."/>
            <person name="Mardanov A.V."/>
            <person name="Ravin N.V."/>
        </authorList>
    </citation>
    <scope>NUCLEOTIDE SEQUENCE [LARGE SCALE GENOMIC DNA]</scope>
    <source>
        <strain evidence="1 2">M1803</strain>
    </source>
</reference>